<name>A0AAV1R7G9_9ROSI</name>
<gene>
    <name evidence="1" type="ORF">DCAF_LOCUS7733</name>
</gene>
<proteinExistence type="predicted"/>
<reference evidence="1 2" key="1">
    <citation type="submission" date="2024-01" db="EMBL/GenBank/DDBJ databases">
        <authorList>
            <person name="Waweru B."/>
        </authorList>
    </citation>
    <scope>NUCLEOTIDE SEQUENCE [LARGE SCALE GENOMIC DNA]</scope>
</reference>
<accession>A0AAV1R7G9</accession>
<organism evidence="1 2">
    <name type="scientific">Dovyalis caffra</name>
    <dbReference type="NCBI Taxonomy" id="77055"/>
    <lineage>
        <taxon>Eukaryota</taxon>
        <taxon>Viridiplantae</taxon>
        <taxon>Streptophyta</taxon>
        <taxon>Embryophyta</taxon>
        <taxon>Tracheophyta</taxon>
        <taxon>Spermatophyta</taxon>
        <taxon>Magnoliopsida</taxon>
        <taxon>eudicotyledons</taxon>
        <taxon>Gunneridae</taxon>
        <taxon>Pentapetalae</taxon>
        <taxon>rosids</taxon>
        <taxon>fabids</taxon>
        <taxon>Malpighiales</taxon>
        <taxon>Salicaceae</taxon>
        <taxon>Flacourtieae</taxon>
        <taxon>Dovyalis</taxon>
    </lineage>
</organism>
<protein>
    <submittedName>
        <fullName evidence="1">Uncharacterized protein</fullName>
    </submittedName>
</protein>
<sequence>MIELIICHSSLNGVALVCSSMDIPDVDVQVSVLKSRTGLADPNVHCGTTGSLLAALAAFHFHHHPCEVAVGP</sequence>
<keyword evidence="2" id="KW-1185">Reference proteome</keyword>
<dbReference type="EMBL" id="CAWUPB010000913">
    <property type="protein sequence ID" value="CAK7330021.1"/>
    <property type="molecule type" value="Genomic_DNA"/>
</dbReference>
<comment type="caution">
    <text evidence="1">The sequence shown here is derived from an EMBL/GenBank/DDBJ whole genome shotgun (WGS) entry which is preliminary data.</text>
</comment>
<evidence type="ECO:0000313" key="1">
    <source>
        <dbReference type="EMBL" id="CAK7330021.1"/>
    </source>
</evidence>
<dbReference type="AlphaFoldDB" id="A0AAV1R7G9"/>
<dbReference type="Proteomes" id="UP001314170">
    <property type="component" value="Unassembled WGS sequence"/>
</dbReference>
<evidence type="ECO:0000313" key="2">
    <source>
        <dbReference type="Proteomes" id="UP001314170"/>
    </source>
</evidence>